<gene>
    <name evidence="1" type="ORF">S12H4_23778</name>
</gene>
<name>X1SCQ1_9ZZZZ</name>
<protein>
    <submittedName>
        <fullName evidence="1">Uncharacterized protein</fullName>
    </submittedName>
</protein>
<reference evidence="1" key="1">
    <citation type="journal article" date="2014" name="Front. Microbiol.">
        <title>High frequency of phylogenetically diverse reductive dehalogenase-homologous genes in deep subseafloor sedimentary metagenomes.</title>
        <authorList>
            <person name="Kawai M."/>
            <person name="Futagami T."/>
            <person name="Toyoda A."/>
            <person name="Takaki Y."/>
            <person name="Nishi S."/>
            <person name="Hori S."/>
            <person name="Arai W."/>
            <person name="Tsubouchi T."/>
            <person name="Morono Y."/>
            <person name="Uchiyama I."/>
            <person name="Ito T."/>
            <person name="Fujiyama A."/>
            <person name="Inagaki F."/>
            <person name="Takami H."/>
        </authorList>
    </citation>
    <scope>NUCLEOTIDE SEQUENCE</scope>
    <source>
        <strain evidence="1">Expedition CK06-06</strain>
    </source>
</reference>
<proteinExistence type="predicted"/>
<evidence type="ECO:0000313" key="1">
    <source>
        <dbReference type="EMBL" id="GAI73200.1"/>
    </source>
</evidence>
<sequence length="89" mass="10595">MKIGRYEIKFGKYVWIQTRAPTTVRHFLFFWLFKEARPRPWDIDKKQKFTPGTGMEYEGTKYRYYRAGSDISVGQNLTPNKEIKNEAAP</sequence>
<dbReference type="AlphaFoldDB" id="X1SCQ1"/>
<organism evidence="1">
    <name type="scientific">marine sediment metagenome</name>
    <dbReference type="NCBI Taxonomy" id="412755"/>
    <lineage>
        <taxon>unclassified sequences</taxon>
        <taxon>metagenomes</taxon>
        <taxon>ecological metagenomes</taxon>
    </lineage>
</organism>
<accession>X1SCQ1</accession>
<comment type="caution">
    <text evidence="1">The sequence shown here is derived from an EMBL/GenBank/DDBJ whole genome shotgun (WGS) entry which is preliminary data.</text>
</comment>
<dbReference type="EMBL" id="BARW01012711">
    <property type="protein sequence ID" value="GAI73200.1"/>
    <property type="molecule type" value="Genomic_DNA"/>
</dbReference>